<feature type="region of interest" description="Disordered" evidence="1">
    <location>
        <begin position="1"/>
        <end position="21"/>
    </location>
</feature>
<protein>
    <submittedName>
        <fullName evidence="2">Uncharacterized protein</fullName>
    </submittedName>
</protein>
<feature type="region of interest" description="Disordered" evidence="1">
    <location>
        <begin position="306"/>
        <end position="355"/>
    </location>
</feature>
<dbReference type="RefSeq" id="XP_018190272.1">
    <property type="nucleotide sequence ID" value="XM_018332231.1"/>
</dbReference>
<evidence type="ECO:0000313" key="2">
    <source>
        <dbReference type="EMBL" id="KZF24717.1"/>
    </source>
</evidence>
<dbReference type="EMBL" id="KV407456">
    <property type="protein sequence ID" value="KZF24717.1"/>
    <property type="molecule type" value="Genomic_DNA"/>
</dbReference>
<feature type="region of interest" description="Disordered" evidence="1">
    <location>
        <begin position="372"/>
        <end position="392"/>
    </location>
</feature>
<accession>A0A161TFC3</accession>
<reference evidence="2 3" key="1">
    <citation type="journal article" date="2016" name="Fungal Biol.">
        <title>The genome of Xylona heveae provides a window into fungal endophytism.</title>
        <authorList>
            <person name="Gazis R."/>
            <person name="Kuo A."/>
            <person name="Riley R."/>
            <person name="LaButti K."/>
            <person name="Lipzen A."/>
            <person name="Lin J."/>
            <person name="Amirebrahimi M."/>
            <person name="Hesse C.N."/>
            <person name="Spatafora J.W."/>
            <person name="Henrissat B."/>
            <person name="Hainaut M."/>
            <person name="Grigoriev I.V."/>
            <person name="Hibbett D.S."/>
        </authorList>
    </citation>
    <scope>NUCLEOTIDE SEQUENCE [LARGE SCALE GENOMIC DNA]</scope>
    <source>
        <strain evidence="2 3">TC161</strain>
    </source>
</reference>
<organism evidence="2 3">
    <name type="scientific">Xylona heveae (strain CBS 132557 / TC161)</name>
    <dbReference type="NCBI Taxonomy" id="1328760"/>
    <lineage>
        <taxon>Eukaryota</taxon>
        <taxon>Fungi</taxon>
        <taxon>Dikarya</taxon>
        <taxon>Ascomycota</taxon>
        <taxon>Pezizomycotina</taxon>
        <taxon>Xylonomycetes</taxon>
        <taxon>Xylonales</taxon>
        <taxon>Xylonaceae</taxon>
        <taxon>Xylona</taxon>
    </lineage>
</organism>
<sequence length="392" mass="43391">MMNPINSQTNDGGTSLGSQDLQMTDSNLNEVRQTSLPGGSQAALLTNPSSDVDDDIVFQYHYIHCNLCSHQVPTMEHMSQHVSQWHSGLWLCTDCGIVFSTDYELDDHSLYCSGYPHEPISHPAACPSEDIALCPRAYSTFRDLWAHFVVNHTNEWIRIEVDCAFCGNKEKVQFIELHESFCNKNNTEERGSNDNLDGEPMAPGDEDDEHYISRILMGLSENNAAAGPVDALQLHSRDLPIRTAVPLNDSSNVGPSSGRKRTHSNTNEESANKRVKLSASSSSLSEKPGDGERLSATLLNRWSYTSAQERHEQPQGLSQESGSGGLPPGITVPTLNIVSPSSSSASDDSFDSCTSQDLGLFVDPTEYLHPHYVPRNMREKSALRRSRSRRRR</sequence>
<dbReference type="GeneID" id="28897368"/>
<feature type="region of interest" description="Disordered" evidence="1">
    <location>
        <begin position="186"/>
        <end position="207"/>
    </location>
</feature>
<gene>
    <name evidence="2" type="ORF">L228DRAFT_245704</name>
</gene>
<evidence type="ECO:0000313" key="3">
    <source>
        <dbReference type="Proteomes" id="UP000076632"/>
    </source>
</evidence>
<keyword evidence="3" id="KW-1185">Reference proteome</keyword>
<dbReference type="AlphaFoldDB" id="A0A161TFC3"/>
<dbReference type="Proteomes" id="UP000076632">
    <property type="component" value="Unassembled WGS sequence"/>
</dbReference>
<feature type="compositionally biased region" description="Low complexity" evidence="1">
    <location>
        <begin position="339"/>
        <end position="355"/>
    </location>
</feature>
<proteinExistence type="predicted"/>
<name>A0A161TFC3_XYLHT</name>
<feature type="region of interest" description="Disordered" evidence="1">
    <location>
        <begin position="243"/>
        <end position="293"/>
    </location>
</feature>
<feature type="compositionally biased region" description="Basic residues" evidence="1">
    <location>
        <begin position="383"/>
        <end position="392"/>
    </location>
</feature>
<evidence type="ECO:0000256" key="1">
    <source>
        <dbReference type="SAM" id="MobiDB-lite"/>
    </source>
</evidence>
<dbReference type="InParanoid" id="A0A161TFC3"/>